<dbReference type="VEuPathDB" id="FungiDB:MMYC01_210031"/>
<evidence type="ECO:0000313" key="2">
    <source>
        <dbReference type="Proteomes" id="UP000078237"/>
    </source>
</evidence>
<dbReference type="Pfam" id="PF23562">
    <property type="entry name" value="AMP-binding_C_3"/>
    <property type="match status" value="1"/>
</dbReference>
<dbReference type="EMBL" id="LCTW02000508">
    <property type="protein sequence ID" value="KXX73244.1"/>
    <property type="molecule type" value="Genomic_DNA"/>
</dbReference>
<organism evidence="1 2">
    <name type="scientific">Madurella mycetomatis</name>
    <dbReference type="NCBI Taxonomy" id="100816"/>
    <lineage>
        <taxon>Eukaryota</taxon>
        <taxon>Fungi</taxon>
        <taxon>Dikarya</taxon>
        <taxon>Ascomycota</taxon>
        <taxon>Pezizomycotina</taxon>
        <taxon>Sordariomycetes</taxon>
        <taxon>Sordariomycetidae</taxon>
        <taxon>Sordariales</taxon>
        <taxon>Sordariales incertae sedis</taxon>
        <taxon>Madurella</taxon>
    </lineage>
</organism>
<name>A0A175VR62_9PEZI</name>
<sequence>MVGGHGEARPWLLLELKKSVTSQMGHGWVVDLMRVLEAPNESLPAIAKISSKRNIITQSDKPLAWTGKQARNRNKTPKLYQNEIAALDILWNGVQKDGTHDSWAQSFFEYANQFQLALYQTV</sequence>
<accession>A0A175VR62</accession>
<reference evidence="1 2" key="1">
    <citation type="journal article" date="2016" name="Genome Announc.">
        <title>Genome Sequence of Madurella mycetomatis mm55, Isolated from a Human Mycetoma Case in Sudan.</title>
        <authorList>
            <person name="Smit S."/>
            <person name="Derks M.F."/>
            <person name="Bervoets S."/>
            <person name="Fahal A."/>
            <person name="van Leeuwen W."/>
            <person name="van Belkum A."/>
            <person name="van de Sande W.W."/>
        </authorList>
    </citation>
    <scope>NUCLEOTIDE SEQUENCE [LARGE SCALE GENOMIC DNA]</scope>
    <source>
        <strain evidence="2">mm55</strain>
    </source>
</reference>
<gene>
    <name evidence="1" type="ORF">MMYC01_210031</name>
</gene>
<comment type="caution">
    <text evidence="1">The sequence shown here is derived from an EMBL/GenBank/DDBJ whole genome shotgun (WGS) entry which is preliminary data.</text>
</comment>
<protein>
    <submittedName>
        <fullName evidence="1">Uncharacterized protein</fullName>
    </submittedName>
</protein>
<evidence type="ECO:0000313" key="1">
    <source>
        <dbReference type="EMBL" id="KXX73244.1"/>
    </source>
</evidence>
<keyword evidence="2" id="KW-1185">Reference proteome</keyword>
<proteinExistence type="predicted"/>
<dbReference type="Proteomes" id="UP000078237">
    <property type="component" value="Unassembled WGS sequence"/>
</dbReference>
<dbReference type="AlphaFoldDB" id="A0A175VR62"/>